<dbReference type="Proteomes" id="UP001492380">
    <property type="component" value="Unassembled WGS sequence"/>
</dbReference>
<evidence type="ECO:0008006" key="4">
    <source>
        <dbReference type="Google" id="ProtNLM"/>
    </source>
</evidence>
<proteinExistence type="predicted"/>
<organism evidence="2 3">
    <name type="scientific">Phyllosticta capitalensis</name>
    <dbReference type="NCBI Taxonomy" id="121624"/>
    <lineage>
        <taxon>Eukaryota</taxon>
        <taxon>Fungi</taxon>
        <taxon>Dikarya</taxon>
        <taxon>Ascomycota</taxon>
        <taxon>Pezizomycotina</taxon>
        <taxon>Dothideomycetes</taxon>
        <taxon>Dothideomycetes incertae sedis</taxon>
        <taxon>Botryosphaeriales</taxon>
        <taxon>Phyllostictaceae</taxon>
        <taxon>Phyllosticta</taxon>
    </lineage>
</organism>
<feature type="region of interest" description="Disordered" evidence="1">
    <location>
        <begin position="1"/>
        <end position="47"/>
    </location>
</feature>
<feature type="compositionally biased region" description="Low complexity" evidence="1">
    <location>
        <begin position="19"/>
        <end position="36"/>
    </location>
</feature>
<protein>
    <recommendedName>
        <fullName evidence="4">Lipocalin-like domain-containing protein</fullName>
    </recommendedName>
</protein>
<dbReference type="EMBL" id="JBBWRZ010000008">
    <property type="protein sequence ID" value="KAK8230770.1"/>
    <property type="molecule type" value="Genomic_DNA"/>
</dbReference>
<evidence type="ECO:0000313" key="2">
    <source>
        <dbReference type="EMBL" id="KAK8230770.1"/>
    </source>
</evidence>
<evidence type="ECO:0000313" key="3">
    <source>
        <dbReference type="Proteomes" id="UP001492380"/>
    </source>
</evidence>
<reference evidence="2 3" key="1">
    <citation type="submission" date="2024-04" db="EMBL/GenBank/DDBJ databases">
        <title>Phyllosticta paracitricarpa is synonymous to the EU quarantine fungus P. citricarpa based on phylogenomic analyses.</title>
        <authorList>
            <consortium name="Lawrence Berkeley National Laboratory"/>
            <person name="Van Ingen-Buijs V.A."/>
            <person name="Van Westerhoven A.C."/>
            <person name="Haridas S."/>
            <person name="Skiadas P."/>
            <person name="Martin F."/>
            <person name="Groenewald J.Z."/>
            <person name="Crous P.W."/>
            <person name="Seidl M.F."/>
        </authorList>
    </citation>
    <scope>NUCLEOTIDE SEQUENCE [LARGE SCALE GENOMIC DNA]</scope>
    <source>
        <strain evidence="2 3">CBS 123374</strain>
    </source>
</reference>
<gene>
    <name evidence="2" type="ORF">HDK90DRAFT_512889</name>
</gene>
<evidence type="ECO:0000256" key="1">
    <source>
        <dbReference type="SAM" id="MobiDB-lite"/>
    </source>
</evidence>
<keyword evidence="3" id="KW-1185">Reference proteome</keyword>
<accession>A0ABR1YIN8</accession>
<sequence>MSGTSDPPQATTPPITLHAPYTTTPSTKTPPSSVASPPAPAPPSPAFLAGTWHVTHSTLPMWSSKRNVTITYTPLEGSSPAKLDDLVEYAPASKPADTTKRSSVRGVDTLAQLPHGSGWAWDWRGKGLLKIASSRWEVLGYGDEEKGNQWVVTYFASTLFTPAGIDIYSRGAGGLRPETVGDIKSALQGLGGEGDGDGGGVVLLAEKLFEVPR</sequence>
<name>A0ABR1YIN8_9PEZI</name>
<comment type="caution">
    <text evidence="2">The sequence shown here is derived from an EMBL/GenBank/DDBJ whole genome shotgun (WGS) entry which is preliminary data.</text>
</comment>
<feature type="compositionally biased region" description="Polar residues" evidence="1">
    <location>
        <begin position="1"/>
        <end position="14"/>
    </location>
</feature>